<keyword evidence="4 6" id="KW-0067">ATP-binding</keyword>
<dbReference type="InterPro" id="IPR027417">
    <property type="entry name" value="P-loop_NTPase"/>
</dbReference>
<evidence type="ECO:0000313" key="7">
    <source>
        <dbReference type="Proteomes" id="UP000295765"/>
    </source>
</evidence>
<dbReference type="Proteomes" id="UP000295765">
    <property type="component" value="Unassembled WGS sequence"/>
</dbReference>
<dbReference type="GO" id="GO:0055085">
    <property type="term" value="P:transmembrane transport"/>
    <property type="evidence" value="ECO:0007669"/>
    <property type="project" value="UniProtKB-ARBA"/>
</dbReference>
<keyword evidence="3" id="KW-0547">Nucleotide-binding</keyword>
<comment type="similarity">
    <text evidence="1">Belongs to the ABC transporter superfamily.</text>
</comment>
<dbReference type="PROSITE" id="PS00211">
    <property type="entry name" value="ABC_TRANSPORTER_1"/>
    <property type="match status" value="1"/>
</dbReference>
<protein>
    <submittedName>
        <fullName evidence="6">Peptide/nickel transport system ATP-binding protein</fullName>
    </submittedName>
</protein>
<dbReference type="InterPro" id="IPR003439">
    <property type="entry name" value="ABC_transporter-like_ATP-bd"/>
</dbReference>
<dbReference type="Gene3D" id="3.40.50.300">
    <property type="entry name" value="P-loop containing nucleotide triphosphate hydrolases"/>
    <property type="match status" value="2"/>
</dbReference>
<organism evidence="6 7">
    <name type="scientific">Plasticicumulans lactativorans</name>
    <dbReference type="NCBI Taxonomy" id="1133106"/>
    <lineage>
        <taxon>Bacteria</taxon>
        <taxon>Pseudomonadati</taxon>
        <taxon>Pseudomonadota</taxon>
        <taxon>Gammaproteobacteria</taxon>
        <taxon>Candidatus Competibacteraceae</taxon>
        <taxon>Plasticicumulans</taxon>
    </lineage>
</organism>
<dbReference type="InterPro" id="IPR017871">
    <property type="entry name" value="ABC_transporter-like_CS"/>
</dbReference>
<gene>
    <name evidence="6" type="ORF">EV699_11955</name>
</gene>
<dbReference type="Pfam" id="PF08352">
    <property type="entry name" value="oligo_HPY"/>
    <property type="match status" value="2"/>
</dbReference>
<dbReference type="GO" id="GO:0016887">
    <property type="term" value="F:ATP hydrolysis activity"/>
    <property type="evidence" value="ECO:0007669"/>
    <property type="project" value="InterPro"/>
</dbReference>
<dbReference type="FunFam" id="3.40.50.300:FF:000016">
    <property type="entry name" value="Oligopeptide ABC transporter ATP-binding component"/>
    <property type="match status" value="2"/>
</dbReference>
<proteinExistence type="inferred from homology"/>
<dbReference type="Pfam" id="PF00005">
    <property type="entry name" value="ABC_tran"/>
    <property type="match status" value="2"/>
</dbReference>
<feature type="domain" description="ABC transporter" evidence="5">
    <location>
        <begin position="13"/>
        <end position="272"/>
    </location>
</feature>
<evidence type="ECO:0000256" key="3">
    <source>
        <dbReference type="ARBA" id="ARBA00022741"/>
    </source>
</evidence>
<dbReference type="InterPro" id="IPR003593">
    <property type="entry name" value="AAA+_ATPase"/>
</dbReference>
<dbReference type="RefSeq" id="WP_132544699.1">
    <property type="nucleotide sequence ID" value="NZ_SLWY01000019.1"/>
</dbReference>
<dbReference type="SMART" id="SM00382">
    <property type="entry name" value="AAA"/>
    <property type="match status" value="2"/>
</dbReference>
<dbReference type="PANTHER" id="PTHR43776:SF7">
    <property type="entry name" value="D,D-DIPEPTIDE TRANSPORT ATP-BINDING PROTEIN DDPF-RELATED"/>
    <property type="match status" value="1"/>
</dbReference>
<accession>A0A4R2L9Z5</accession>
<reference evidence="6 7" key="1">
    <citation type="submission" date="2019-03" db="EMBL/GenBank/DDBJ databases">
        <title>Genomic Encyclopedia of Type Strains, Phase IV (KMG-IV): sequencing the most valuable type-strain genomes for metagenomic binning, comparative biology and taxonomic classification.</title>
        <authorList>
            <person name="Goeker M."/>
        </authorList>
    </citation>
    <scope>NUCLEOTIDE SEQUENCE [LARGE SCALE GENOMIC DNA]</scope>
    <source>
        <strain evidence="6 7">DSM 25287</strain>
    </source>
</reference>
<dbReference type="InterPro" id="IPR013563">
    <property type="entry name" value="Oligopep_ABC_C"/>
</dbReference>
<dbReference type="AlphaFoldDB" id="A0A4R2L9Z5"/>
<dbReference type="OrthoDB" id="9784450at2"/>
<dbReference type="PANTHER" id="PTHR43776">
    <property type="entry name" value="TRANSPORT ATP-BINDING PROTEIN"/>
    <property type="match status" value="1"/>
</dbReference>
<keyword evidence="7" id="KW-1185">Reference proteome</keyword>
<dbReference type="NCBIfam" id="NF008453">
    <property type="entry name" value="PRK11308.1"/>
    <property type="match status" value="2"/>
</dbReference>
<dbReference type="SUPFAM" id="SSF52540">
    <property type="entry name" value="P-loop containing nucleoside triphosphate hydrolases"/>
    <property type="match status" value="2"/>
</dbReference>
<evidence type="ECO:0000313" key="6">
    <source>
        <dbReference type="EMBL" id="TCO79598.1"/>
    </source>
</evidence>
<dbReference type="GO" id="GO:0015833">
    <property type="term" value="P:peptide transport"/>
    <property type="evidence" value="ECO:0007669"/>
    <property type="project" value="InterPro"/>
</dbReference>
<evidence type="ECO:0000259" key="5">
    <source>
        <dbReference type="PROSITE" id="PS50893"/>
    </source>
</evidence>
<comment type="caution">
    <text evidence="6">The sequence shown here is derived from an EMBL/GenBank/DDBJ whole genome shotgun (WGS) entry which is preliminary data.</text>
</comment>
<feature type="domain" description="ABC transporter" evidence="5">
    <location>
        <begin position="320"/>
        <end position="575"/>
    </location>
</feature>
<dbReference type="GO" id="GO:0005524">
    <property type="term" value="F:ATP binding"/>
    <property type="evidence" value="ECO:0007669"/>
    <property type="project" value="UniProtKB-KW"/>
</dbReference>
<keyword evidence="2" id="KW-0813">Transport</keyword>
<name>A0A4R2L9Z5_9GAMM</name>
<dbReference type="PROSITE" id="PS50893">
    <property type="entry name" value="ABC_TRANSPORTER_2"/>
    <property type="match status" value="2"/>
</dbReference>
<dbReference type="InterPro" id="IPR050319">
    <property type="entry name" value="ABC_transp_ATP-bind"/>
</dbReference>
<sequence length="640" mass="68867">MANDQATAAGDLLRVEDLHIGFHLHGGLTPAVRGASLRIRPGKVTALVGESGSGKSVIAQAILGILPTPAQISGGRILFNDPLDPGASIDIAALAPDSTAMRALRGGRIAMIFQEPMTSLSPLHTIGDQIEEALRLHRSVSHEEARPLTEEMLGLVGFPRPARAYDRYPFELSGGLRQRAMIAMALICHPALLIADEPTTALDVTIQAQILKLLKDLQARLGMAVLLITHDLGVVANMADEVAVIYHGRIMEAGTVEAIFSDPRHPYLKALLAAVPHFDMHPGERLVALRNVPVQTDALVGLRPPPRPRDPGATAPDVLLRVRGLTHRFAVRQSAWRRGGEPPPPAVNDVSFEIRRGECLGLVGESGCGKTTVSKIIMRALTPSAGELIFDGGDGPRDLLAASGSELVALRTRVQMVFQDPFSSLSPRMTVGAILREPLEIHGIGTSASRTERVRALLRAVGLDPRHASRYPHSFSGGQRQRIGIARALALGPDLLICDEPVSALDVSVQAQILNLLEDLQRELGLTYLFISHNLAVVDYVADRIAVMCRGRIVELAPREVLFRAPVHPYTRTLLGAVPYPDLGRPLDFATLTRGGATDPGTWPGAFRDCGEGPPLQPIEVGAEHWVLAHADADARELRP</sequence>
<evidence type="ECO:0000256" key="4">
    <source>
        <dbReference type="ARBA" id="ARBA00022840"/>
    </source>
</evidence>
<dbReference type="EMBL" id="SLWY01000019">
    <property type="protein sequence ID" value="TCO79598.1"/>
    <property type="molecule type" value="Genomic_DNA"/>
</dbReference>
<evidence type="ECO:0000256" key="2">
    <source>
        <dbReference type="ARBA" id="ARBA00022448"/>
    </source>
</evidence>
<evidence type="ECO:0000256" key="1">
    <source>
        <dbReference type="ARBA" id="ARBA00005417"/>
    </source>
</evidence>
<dbReference type="CDD" id="cd03257">
    <property type="entry name" value="ABC_NikE_OppD_transporters"/>
    <property type="match status" value="2"/>
</dbReference>